<feature type="active site" description="Proton acceptor" evidence="5">
    <location>
        <position position="219"/>
    </location>
</feature>
<dbReference type="InterPro" id="IPR017751">
    <property type="entry name" value="G3P_DH_NAD-dep_euk"/>
</dbReference>
<name>A0A7S4EEP4_9STRA</name>
<dbReference type="EMBL" id="HBIX01000270">
    <property type="protein sequence ID" value="CAE0707505.1"/>
    <property type="molecule type" value="Transcribed_RNA"/>
</dbReference>
<sequence>MALIIDFDKVAIIGSGNWGSAIATIIGSNCSRHASLDTTVNMYVHQEIVTLEDGTTSDLTDIINDEHENVRYLPGVSLPENVVAIPDLATACKDATLLVFVTPHQFLVKMLPVIAQAVAPNCRGISLIKGIDFDHERKEQPVLISKTISRAVGNQFECGSLMGANVAWQVAKGEMCEATLACDFGHLNNERTRKVFDAPLFRVQHIHDVAGAEVAGALKNIIALGAGFVDALGMGGNTKAALIRVGLLEMVKFGQLFFSGIRNETWVESCGVADLITTCYGGRNRKCAEAFAREGILLAPEEGGDKTTNTNTPVLEECCQQRWIRIEKELLNGQKLQGTLTVKNVYISLKSRGKYLHKFPLIKTIYEIAFEGRPIPDIIDGIRVSNSSTDVMFY</sequence>
<dbReference type="PANTHER" id="PTHR11728:SF8">
    <property type="entry name" value="GLYCEROL-3-PHOSPHATE DEHYDROGENASE [NAD(+)]-RELATED"/>
    <property type="match status" value="1"/>
</dbReference>
<evidence type="ECO:0000256" key="6">
    <source>
        <dbReference type="PIRSR" id="PIRSR000114-2"/>
    </source>
</evidence>
<reference evidence="12" key="1">
    <citation type="submission" date="2021-01" db="EMBL/GenBank/DDBJ databases">
        <authorList>
            <person name="Corre E."/>
            <person name="Pelletier E."/>
            <person name="Niang G."/>
            <person name="Scheremetjew M."/>
            <person name="Finn R."/>
            <person name="Kale V."/>
            <person name="Holt S."/>
            <person name="Cochrane G."/>
            <person name="Meng A."/>
            <person name="Brown T."/>
            <person name="Cohen L."/>
        </authorList>
    </citation>
    <scope>NUCLEOTIDE SEQUENCE</scope>
    <source>
        <strain evidence="12">10249 10 AB</strain>
    </source>
</reference>
<feature type="binding site" evidence="7">
    <location>
        <begin position="14"/>
        <end position="19"/>
    </location>
    <ligand>
        <name>NAD(+)</name>
        <dbReference type="ChEBI" id="CHEBI:57540"/>
    </ligand>
</feature>
<evidence type="ECO:0000259" key="11">
    <source>
        <dbReference type="Pfam" id="PF07479"/>
    </source>
</evidence>
<dbReference type="Gene3D" id="3.40.50.720">
    <property type="entry name" value="NAD(P)-binding Rossmann-like Domain"/>
    <property type="match status" value="1"/>
</dbReference>
<feature type="domain" description="Glycerol-3-phosphate dehydrogenase NAD-dependent N-terminal" evidence="10">
    <location>
        <begin position="9"/>
        <end position="183"/>
    </location>
</feature>
<dbReference type="Pfam" id="PF01210">
    <property type="entry name" value="NAD_Gly3P_dh_N"/>
    <property type="match status" value="1"/>
</dbReference>
<feature type="binding site" evidence="7">
    <location>
        <position position="167"/>
    </location>
    <ligand>
        <name>NAD(+)</name>
        <dbReference type="ChEBI" id="CHEBI:57540"/>
    </ligand>
</feature>
<gene>
    <name evidence="12" type="ORF">PAUS00366_LOCUS225</name>
</gene>
<dbReference type="NCBIfam" id="TIGR03376">
    <property type="entry name" value="glycerol3P_DH"/>
    <property type="match status" value="1"/>
</dbReference>
<dbReference type="GO" id="GO:0046168">
    <property type="term" value="P:glycerol-3-phosphate catabolic process"/>
    <property type="evidence" value="ECO:0007669"/>
    <property type="project" value="UniProtKB-UniRule"/>
</dbReference>
<dbReference type="InterPro" id="IPR006109">
    <property type="entry name" value="G3P_DH_NAD-dep_C"/>
</dbReference>
<evidence type="ECO:0000313" key="12">
    <source>
        <dbReference type="EMBL" id="CAE0707505.1"/>
    </source>
</evidence>
<evidence type="ECO:0000256" key="1">
    <source>
        <dbReference type="ARBA" id="ARBA00011009"/>
    </source>
</evidence>
<dbReference type="AlphaFoldDB" id="A0A7S4EEP4"/>
<accession>A0A7S4EEP4</accession>
<dbReference type="FunFam" id="1.10.1040.10:FF:000004">
    <property type="entry name" value="Glycerol-3-phosphate dehydrogenase [NAD(+)]"/>
    <property type="match status" value="1"/>
</dbReference>
<feature type="binding site" evidence="6">
    <location>
        <begin position="283"/>
        <end position="284"/>
    </location>
    <ligand>
        <name>substrate</name>
    </ligand>
</feature>
<dbReference type="PROSITE" id="PS00957">
    <property type="entry name" value="NAD_G3PDH"/>
    <property type="match status" value="1"/>
</dbReference>
<dbReference type="InterPro" id="IPR011128">
    <property type="entry name" value="G3P_DH_NAD-dep_N"/>
</dbReference>
<keyword evidence="3 7" id="KW-0520">NAD</keyword>
<dbReference type="GO" id="GO:0051287">
    <property type="term" value="F:NAD binding"/>
    <property type="evidence" value="ECO:0007669"/>
    <property type="project" value="UniProtKB-UniRule"/>
</dbReference>
<evidence type="ECO:0000256" key="9">
    <source>
        <dbReference type="RuleBase" id="RU361243"/>
    </source>
</evidence>
<evidence type="ECO:0000256" key="7">
    <source>
        <dbReference type="PIRSR" id="PIRSR000114-3"/>
    </source>
</evidence>
<dbReference type="InterPro" id="IPR013328">
    <property type="entry name" value="6PGD_dom2"/>
</dbReference>
<dbReference type="GO" id="GO:0005975">
    <property type="term" value="P:carbohydrate metabolic process"/>
    <property type="evidence" value="ECO:0007669"/>
    <property type="project" value="InterPro"/>
</dbReference>
<dbReference type="Pfam" id="PF07479">
    <property type="entry name" value="NAD_Gly3P_dh_C"/>
    <property type="match status" value="1"/>
</dbReference>
<dbReference type="Gene3D" id="1.10.1040.10">
    <property type="entry name" value="N-(1-d-carboxylethyl)-l-norvaline Dehydrogenase, domain 2"/>
    <property type="match status" value="1"/>
</dbReference>
<evidence type="ECO:0000256" key="5">
    <source>
        <dbReference type="PIRSR" id="PIRSR000114-1"/>
    </source>
</evidence>
<dbReference type="InterPro" id="IPR006168">
    <property type="entry name" value="G3P_DH_NAD-dep"/>
</dbReference>
<evidence type="ECO:0000256" key="3">
    <source>
        <dbReference type="ARBA" id="ARBA00023027"/>
    </source>
</evidence>
<feature type="domain" description="Glycerol-3-phosphate dehydrogenase NAD-dependent C-terminal" evidence="11">
    <location>
        <begin position="208"/>
        <end position="379"/>
    </location>
</feature>
<dbReference type="PIRSF" id="PIRSF000114">
    <property type="entry name" value="Glycerol-3-P_dh"/>
    <property type="match status" value="1"/>
</dbReference>
<dbReference type="SUPFAM" id="SSF48179">
    <property type="entry name" value="6-phosphogluconate dehydrogenase C-terminal domain-like"/>
    <property type="match status" value="1"/>
</dbReference>
<dbReference type="PANTHER" id="PTHR11728">
    <property type="entry name" value="GLYCEROL-3-PHOSPHATE DEHYDROGENASE"/>
    <property type="match status" value="1"/>
</dbReference>
<dbReference type="GO" id="GO:0005829">
    <property type="term" value="C:cytosol"/>
    <property type="evidence" value="ECO:0007669"/>
    <property type="project" value="TreeGrafter"/>
</dbReference>
<dbReference type="PRINTS" id="PR00077">
    <property type="entry name" value="GPDHDRGNASE"/>
</dbReference>
<feature type="binding site" evidence="7">
    <location>
        <position position="337"/>
    </location>
    <ligand>
        <name>NAD(+)</name>
        <dbReference type="ChEBI" id="CHEBI:57540"/>
    </ligand>
</feature>
<organism evidence="12">
    <name type="scientific">Pseudo-nitzschia australis</name>
    <dbReference type="NCBI Taxonomy" id="44445"/>
    <lineage>
        <taxon>Eukaryota</taxon>
        <taxon>Sar</taxon>
        <taxon>Stramenopiles</taxon>
        <taxon>Ochrophyta</taxon>
        <taxon>Bacillariophyta</taxon>
        <taxon>Bacillariophyceae</taxon>
        <taxon>Bacillariophycidae</taxon>
        <taxon>Bacillariales</taxon>
        <taxon>Bacillariaceae</taxon>
        <taxon>Pseudo-nitzschia</taxon>
    </lineage>
</organism>
<evidence type="ECO:0000259" key="10">
    <source>
        <dbReference type="Pfam" id="PF01210"/>
    </source>
</evidence>
<dbReference type="GO" id="GO:0141152">
    <property type="term" value="F:glycerol-3-phosphate dehydrogenase (NAD+) activity"/>
    <property type="evidence" value="ECO:0007669"/>
    <property type="project" value="UniProtKB-UniRule"/>
</dbReference>
<proteinExistence type="inferred from homology"/>
<evidence type="ECO:0000256" key="2">
    <source>
        <dbReference type="ARBA" id="ARBA00023002"/>
    </source>
</evidence>
<dbReference type="SUPFAM" id="SSF51735">
    <property type="entry name" value="NAD(P)-binding Rossmann-fold domains"/>
    <property type="match status" value="1"/>
</dbReference>
<dbReference type="EC" id="1.1.1.8" evidence="9"/>
<feature type="binding site" evidence="7">
    <location>
        <position position="106"/>
    </location>
    <ligand>
        <name>NAD(+)</name>
        <dbReference type="ChEBI" id="CHEBI:57540"/>
    </ligand>
</feature>
<evidence type="ECO:0000256" key="8">
    <source>
        <dbReference type="RuleBase" id="RU000437"/>
    </source>
</evidence>
<evidence type="ECO:0000256" key="4">
    <source>
        <dbReference type="ARBA" id="ARBA00048683"/>
    </source>
</evidence>
<feature type="binding site" evidence="6">
    <location>
        <position position="129"/>
    </location>
    <ligand>
        <name>substrate</name>
    </ligand>
</feature>
<comment type="similarity">
    <text evidence="1 8">Belongs to the NAD-dependent glycerol-3-phosphate dehydrogenase family.</text>
</comment>
<feature type="binding site" evidence="7">
    <location>
        <position position="283"/>
    </location>
    <ligand>
        <name>NAD(+)</name>
        <dbReference type="ChEBI" id="CHEBI:57540"/>
    </ligand>
</feature>
<keyword evidence="2 8" id="KW-0560">Oxidoreductase</keyword>
<feature type="binding site" evidence="7">
    <location>
        <position position="335"/>
    </location>
    <ligand>
        <name>NAD(+)</name>
        <dbReference type="ChEBI" id="CHEBI:57540"/>
    </ligand>
</feature>
<comment type="catalytic activity">
    <reaction evidence="4 9">
        <text>sn-glycerol 3-phosphate + NAD(+) = dihydroxyacetone phosphate + NADH + H(+)</text>
        <dbReference type="Rhea" id="RHEA:11092"/>
        <dbReference type="ChEBI" id="CHEBI:15378"/>
        <dbReference type="ChEBI" id="CHEBI:57540"/>
        <dbReference type="ChEBI" id="CHEBI:57597"/>
        <dbReference type="ChEBI" id="CHEBI:57642"/>
        <dbReference type="ChEBI" id="CHEBI:57945"/>
        <dbReference type="EC" id="1.1.1.8"/>
    </reaction>
</comment>
<dbReference type="InterPro" id="IPR036291">
    <property type="entry name" value="NAD(P)-bd_dom_sf"/>
</dbReference>
<dbReference type="InterPro" id="IPR008927">
    <property type="entry name" value="6-PGluconate_DH-like_C_sf"/>
</dbReference>
<dbReference type="GO" id="GO:0042803">
    <property type="term" value="F:protein homodimerization activity"/>
    <property type="evidence" value="ECO:0007669"/>
    <property type="project" value="InterPro"/>
</dbReference>
<protein>
    <recommendedName>
        <fullName evidence="9">Glycerol-3-phosphate dehydrogenase [NAD(+)]</fullName>
        <ecNumber evidence="9">1.1.1.8</ecNumber>
    </recommendedName>
</protein>